<dbReference type="InterPro" id="IPR058245">
    <property type="entry name" value="NreC/VraR/RcsB-like_REC"/>
</dbReference>
<dbReference type="CDD" id="cd06170">
    <property type="entry name" value="LuxR_C_like"/>
    <property type="match status" value="1"/>
</dbReference>
<dbReference type="InterPro" id="IPR011006">
    <property type="entry name" value="CheY-like_superfamily"/>
</dbReference>
<keyword evidence="2 6" id="KW-0238">DNA-binding</keyword>
<dbReference type="InterPro" id="IPR016032">
    <property type="entry name" value="Sig_transdc_resp-reg_C-effctor"/>
</dbReference>
<dbReference type="Pfam" id="PF00196">
    <property type="entry name" value="GerE"/>
    <property type="match status" value="1"/>
</dbReference>
<evidence type="ECO:0000259" key="5">
    <source>
        <dbReference type="PROSITE" id="PS50110"/>
    </source>
</evidence>
<evidence type="ECO:0000256" key="3">
    <source>
        <dbReference type="PROSITE-ProRule" id="PRU00169"/>
    </source>
</evidence>
<dbReference type="GO" id="GO:0000160">
    <property type="term" value="P:phosphorelay signal transduction system"/>
    <property type="evidence" value="ECO:0007669"/>
    <property type="project" value="InterPro"/>
</dbReference>
<dbReference type="InterPro" id="IPR039420">
    <property type="entry name" value="WalR-like"/>
</dbReference>
<dbReference type="InterPro" id="IPR001789">
    <property type="entry name" value="Sig_transdc_resp-reg_receiver"/>
</dbReference>
<dbReference type="EMBL" id="BNJF01000001">
    <property type="protein sequence ID" value="GHO43391.1"/>
    <property type="molecule type" value="Genomic_DNA"/>
</dbReference>
<keyword evidence="7" id="KW-1185">Reference proteome</keyword>
<dbReference type="SUPFAM" id="SSF52172">
    <property type="entry name" value="CheY-like"/>
    <property type="match status" value="1"/>
</dbReference>
<dbReference type="GO" id="GO:0003677">
    <property type="term" value="F:DNA binding"/>
    <property type="evidence" value="ECO:0007669"/>
    <property type="project" value="UniProtKB-KW"/>
</dbReference>
<evidence type="ECO:0000259" key="4">
    <source>
        <dbReference type="PROSITE" id="PS50043"/>
    </source>
</evidence>
<dbReference type="SUPFAM" id="SSF46894">
    <property type="entry name" value="C-terminal effector domain of the bipartite response regulators"/>
    <property type="match status" value="1"/>
</dbReference>
<dbReference type="GO" id="GO:0006355">
    <property type="term" value="P:regulation of DNA-templated transcription"/>
    <property type="evidence" value="ECO:0007669"/>
    <property type="project" value="InterPro"/>
</dbReference>
<name>A0A8J3MR34_9CHLR</name>
<dbReference type="PANTHER" id="PTHR43214">
    <property type="entry name" value="TWO-COMPONENT RESPONSE REGULATOR"/>
    <property type="match status" value="1"/>
</dbReference>
<feature type="modified residue" description="4-aspartylphosphate" evidence="3">
    <location>
        <position position="77"/>
    </location>
</feature>
<dbReference type="Pfam" id="PF00072">
    <property type="entry name" value="Response_reg"/>
    <property type="match status" value="1"/>
</dbReference>
<dbReference type="PROSITE" id="PS50043">
    <property type="entry name" value="HTH_LUXR_2"/>
    <property type="match status" value="1"/>
</dbReference>
<feature type="domain" description="Response regulatory" evidence="5">
    <location>
        <begin position="26"/>
        <end position="142"/>
    </location>
</feature>
<dbReference type="SMART" id="SM00448">
    <property type="entry name" value="REC"/>
    <property type="match status" value="1"/>
</dbReference>
<reference evidence="6" key="1">
    <citation type="submission" date="2020-10" db="EMBL/GenBank/DDBJ databases">
        <title>Taxonomic study of unclassified bacteria belonging to the class Ktedonobacteria.</title>
        <authorList>
            <person name="Yabe S."/>
            <person name="Wang C.M."/>
            <person name="Zheng Y."/>
            <person name="Sakai Y."/>
            <person name="Cavaletti L."/>
            <person name="Monciardini P."/>
            <person name="Donadio S."/>
        </authorList>
    </citation>
    <scope>NUCLEOTIDE SEQUENCE</scope>
    <source>
        <strain evidence="6">SOSP1-1</strain>
    </source>
</reference>
<dbReference type="InterPro" id="IPR000792">
    <property type="entry name" value="Tscrpt_reg_LuxR_C"/>
</dbReference>
<dbReference type="RefSeq" id="WP_220192867.1">
    <property type="nucleotide sequence ID" value="NZ_BNJF01000001.1"/>
</dbReference>
<evidence type="ECO:0000256" key="2">
    <source>
        <dbReference type="ARBA" id="ARBA00023125"/>
    </source>
</evidence>
<evidence type="ECO:0000313" key="7">
    <source>
        <dbReference type="Proteomes" id="UP000612362"/>
    </source>
</evidence>
<dbReference type="PROSITE" id="PS50110">
    <property type="entry name" value="RESPONSE_REGULATORY"/>
    <property type="match status" value="1"/>
</dbReference>
<dbReference type="AlphaFoldDB" id="A0A8J3MR34"/>
<proteinExistence type="predicted"/>
<sequence length="239" mass="26612">MTLQVEGMLGSRRKASGSGERGTYIRIVVADNQRLFRECVAGMLEREQTFTVVGQASNGLEALELAETYKPDVLLMDVQMPQMDGIEALRRIKEEWPQIRVILLSAYTIDERVVEGLSAGASGYLLKDSSAEGVVAAIRAVYAGEQVMTPRATGHMMQMYGQEPEGQIAPATGLTNREVDVLMHIARGLIPKEVARRMQVTEKTVRNHISSLYRKLDIYDRSQIVIYAIKKGLIDVRDV</sequence>
<accession>A0A8J3MR34</accession>
<keyword evidence="1 3" id="KW-0597">Phosphoprotein</keyword>
<dbReference type="CDD" id="cd17535">
    <property type="entry name" value="REC_NarL-like"/>
    <property type="match status" value="1"/>
</dbReference>
<evidence type="ECO:0000313" key="6">
    <source>
        <dbReference type="EMBL" id="GHO43391.1"/>
    </source>
</evidence>
<comment type="caution">
    <text evidence="6">The sequence shown here is derived from an EMBL/GenBank/DDBJ whole genome shotgun (WGS) entry which is preliminary data.</text>
</comment>
<protein>
    <submittedName>
        <fullName evidence="6">DNA-binding response regulator</fullName>
    </submittedName>
</protein>
<feature type="domain" description="HTH luxR-type" evidence="4">
    <location>
        <begin position="167"/>
        <end position="232"/>
    </location>
</feature>
<dbReference type="Gene3D" id="3.40.50.2300">
    <property type="match status" value="1"/>
</dbReference>
<evidence type="ECO:0000256" key="1">
    <source>
        <dbReference type="ARBA" id="ARBA00022553"/>
    </source>
</evidence>
<organism evidence="6 7">
    <name type="scientific">Ktedonospora formicarum</name>
    <dbReference type="NCBI Taxonomy" id="2778364"/>
    <lineage>
        <taxon>Bacteria</taxon>
        <taxon>Bacillati</taxon>
        <taxon>Chloroflexota</taxon>
        <taxon>Ktedonobacteria</taxon>
        <taxon>Ktedonobacterales</taxon>
        <taxon>Ktedonobacteraceae</taxon>
        <taxon>Ktedonospora</taxon>
    </lineage>
</organism>
<gene>
    <name evidence="6" type="ORF">KSX_15540</name>
</gene>
<dbReference type="PRINTS" id="PR00038">
    <property type="entry name" value="HTHLUXR"/>
</dbReference>
<dbReference type="SMART" id="SM00421">
    <property type="entry name" value="HTH_LUXR"/>
    <property type="match status" value="1"/>
</dbReference>
<dbReference type="Proteomes" id="UP000612362">
    <property type="component" value="Unassembled WGS sequence"/>
</dbReference>